<dbReference type="GO" id="GO:0045987">
    <property type="term" value="P:positive regulation of smooth muscle contraction"/>
    <property type="evidence" value="ECO:0007669"/>
    <property type="project" value="TreeGrafter"/>
</dbReference>
<name>A0A8C6HMP2_MUSSI</name>
<dbReference type="Ensembl" id="ENSMSIT00000029305.1">
    <property type="protein sequence ID" value="ENSMSIP00000023223.1"/>
    <property type="gene ID" value="ENSMSIG00000019724.1"/>
</dbReference>
<reference evidence="7" key="2">
    <citation type="submission" date="2025-09" db="UniProtKB">
        <authorList>
            <consortium name="Ensembl"/>
        </authorList>
    </citation>
    <scope>IDENTIFICATION</scope>
</reference>
<dbReference type="GO" id="GO:0050806">
    <property type="term" value="P:positive regulation of synaptic transmission"/>
    <property type="evidence" value="ECO:0007669"/>
    <property type="project" value="TreeGrafter"/>
</dbReference>
<evidence type="ECO:0000256" key="1">
    <source>
        <dbReference type="ARBA" id="ARBA00004613"/>
    </source>
</evidence>
<dbReference type="AlphaFoldDB" id="A0A8C6HMP2"/>
<feature type="domain" description="Neuromedin U C-terminal" evidence="6">
    <location>
        <begin position="143"/>
        <end position="166"/>
    </location>
</feature>
<dbReference type="Pfam" id="PF02070">
    <property type="entry name" value="NMU"/>
    <property type="match status" value="1"/>
</dbReference>
<keyword evidence="8" id="KW-1185">Reference proteome</keyword>
<comment type="subcellular location">
    <subcellularLocation>
        <location evidence="1">Secreted</location>
    </subcellularLocation>
</comment>
<dbReference type="InterPro" id="IPR018070">
    <property type="entry name" value="Neuromedin-U_amidation-site"/>
</dbReference>
<feature type="chain" id="PRO_5034245845" evidence="5">
    <location>
        <begin position="41"/>
        <end position="174"/>
    </location>
</feature>
<dbReference type="GO" id="GO:0001659">
    <property type="term" value="P:temperature homeostasis"/>
    <property type="evidence" value="ECO:0007669"/>
    <property type="project" value="Ensembl"/>
</dbReference>
<dbReference type="PANTHER" id="PTHR15390:SF0">
    <property type="entry name" value="NEUROMEDIN-U"/>
    <property type="match status" value="1"/>
</dbReference>
<accession>A0A8C6HMP2</accession>
<dbReference type="InterPro" id="IPR042384">
    <property type="entry name" value="NMU"/>
</dbReference>
<dbReference type="InterPro" id="IPR008200">
    <property type="entry name" value="NMU_C"/>
</dbReference>
<keyword evidence="3" id="KW-0964">Secreted</keyword>
<evidence type="ECO:0000256" key="2">
    <source>
        <dbReference type="ARBA" id="ARBA00009957"/>
    </source>
</evidence>
<evidence type="ECO:0000313" key="8">
    <source>
        <dbReference type="Proteomes" id="UP000694415"/>
    </source>
</evidence>
<dbReference type="GO" id="GO:0031839">
    <property type="term" value="F:type 1 neuromedin U receptor binding"/>
    <property type="evidence" value="ECO:0007669"/>
    <property type="project" value="Ensembl"/>
</dbReference>
<dbReference type="SMART" id="SM00084">
    <property type="entry name" value="NMU"/>
    <property type="match status" value="1"/>
</dbReference>
<comment type="similarity">
    <text evidence="2">Belongs to the NmU family.</text>
</comment>
<keyword evidence="5" id="KW-0732">Signal</keyword>
<dbReference type="GO" id="GO:0031840">
    <property type="term" value="F:type 2 neuromedin U receptor binding"/>
    <property type="evidence" value="ECO:0007669"/>
    <property type="project" value="Ensembl"/>
</dbReference>
<organism evidence="7 8">
    <name type="scientific">Mus spicilegus</name>
    <name type="common">Mound-building mouse</name>
    <dbReference type="NCBI Taxonomy" id="10103"/>
    <lineage>
        <taxon>Eukaryota</taxon>
        <taxon>Metazoa</taxon>
        <taxon>Chordata</taxon>
        <taxon>Craniata</taxon>
        <taxon>Vertebrata</taxon>
        <taxon>Euteleostomi</taxon>
        <taxon>Mammalia</taxon>
        <taxon>Eutheria</taxon>
        <taxon>Euarchontoglires</taxon>
        <taxon>Glires</taxon>
        <taxon>Rodentia</taxon>
        <taxon>Myomorpha</taxon>
        <taxon>Muroidea</taxon>
        <taxon>Muridae</taxon>
        <taxon>Murinae</taxon>
        <taxon>Mus</taxon>
        <taxon>Mus</taxon>
    </lineage>
</organism>
<dbReference type="PROSITE" id="PS51257">
    <property type="entry name" value="PROKAR_LIPOPROTEIN"/>
    <property type="match status" value="1"/>
</dbReference>
<keyword evidence="4" id="KW-0027">Amidation</keyword>
<dbReference type="GO" id="GO:0043195">
    <property type="term" value="C:terminal bouton"/>
    <property type="evidence" value="ECO:0007669"/>
    <property type="project" value="TreeGrafter"/>
</dbReference>
<dbReference type="GO" id="GO:2000821">
    <property type="term" value="P:regulation of grooming behavior"/>
    <property type="evidence" value="ECO:0007669"/>
    <property type="project" value="Ensembl"/>
</dbReference>
<dbReference type="Proteomes" id="UP000694415">
    <property type="component" value="Unplaced"/>
</dbReference>
<dbReference type="PANTHER" id="PTHR15390">
    <property type="entry name" value="NEUROMEDIN-U"/>
    <property type="match status" value="1"/>
</dbReference>
<evidence type="ECO:0000256" key="5">
    <source>
        <dbReference type="SAM" id="SignalP"/>
    </source>
</evidence>
<dbReference type="GeneTree" id="ENSGT00510000048726"/>
<evidence type="ECO:0000256" key="4">
    <source>
        <dbReference type="ARBA" id="ARBA00022815"/>
    </source>
</evidence>
<evidence type="ECO:0000256" key="3">
    <source>
        <dbReference type="ARBA" id="ARBA00022525"/>
    </source>
</evidence>
<protein>
    <submittedName>
        <fullName evidence="7">Neuromedin U</fullName>
    </submittedName>
</protein>
<dbReference type="GO" id="GO:0007218">
    <property type="term" value="P:neuropeptide signaling pathway"/>
    <property type="evidence" value="ECO:0007669"/>
    <property type="project" value="Ensembl"/>
</dbReference>
<dbReference type="GO" id="GO:0060259">
    <property type="term" value="P:regulation of feeding behavior"/>
    <property type="evidence" value="ECO:0007669"/>
    <property type="project" value="Ensembl"/>
</dbReference>
<proteinExistence type="inferred from homology"/>
<feature type="signal peptide" evidence="5">
    <location>
        <begin position="1"/>
        <end position="40"/>
    </location>
</feature>
<dbReference type="GO" id="GO:0005576">
    <property type="term" value="C:extracellular region"/>
    <property type="evidence" value="ECO:0007669"/>
    <property type="project" value="UniProtKB-SubCell"/>
</dbReference>
<dbReference type="PROSITE" id="PS00967">
    <property type="entry name" value="NMU"/>
    <property type="match status" value="1"/>
</dbReference>
<sequence>MSRAAGHRPGLSAGQLAAATASPLLSLLLLLACCADACKGVPISPQRLQPEQELQLWNEIHEACASFLSIDSRPQASVALRELCRIVMEISQKPQEQSEKDNTKRFLFHYSKTQKLGNSNVVSSVVHPLLQLVPQLHERRMKRFKAEYQSPSVGQSKGYFLFRPRNGKRSTSFI</sequence>
<evidence type="ECO:0000313" key="7">
    <source>
        <dbReference type="Ensembl" id="ENSMSIP00000023223.1"/>
    </source>
</evidence>
<reference evidence="7" key="1">
    <citation type="submission" date="2025-08" db="UniProtKB">
        <authorList>
            <consortium name="Ensembl"/>
        </authorList>
    </citation>
    <scope>IDENTIFICATION</scope>
</reference>
<dbReference type="GO" id="GO:0097009">
    <property type="term" value="P:energy homeostasis"/>
    <property type="evidence" value="ECO:0007669"/>
    <property type="project" value="Ensembl"/>
</dbReference>
<evidence type="ECO:0000259" key="6">
    <source>
        <dbReference type="SMART" id="SM00084"/>
    </source>
</evidence>